<keyword evidence="3" id="KW-0862">Zinc</keyword>
<evidence type="ECO:0000259" key="7">
    <source>
        <dbReference type="Pfam" id="PF21173"/>
    </source>
</evidence>
<feature type="domain" description="Zinc finger DksA/TraR C4-type" evidence="6">
    <location>
        <begin position="74"/>
        <end position="106"/>
    </location>
</feature>
<dbReference type="PANTHER" id="PTHR33823:SF4">
    <property type="entry name" value="GENERAL STRESS PROTEIN 16O"/>
    <property type="match status" value="1"/>
</dbReference>
<keyword evidence="1" id="KW-0479">Metal-binding</keyword>
<dbReference type="InterPro" id="IPR048487">
    <property type="entry name" value="DksA-like_N"/>
</dbReference>
<evidence type="ECO:0000313" key="8">
    <source>
        <dbReference type="EMBL" id="MXO87400.1"/>
    </source>
</evidence>
<dbReference type="Gene3D" id="1.20.120.910">
    <property type="entry name" value="DksA, coiled-coil domain"/>
    <property type="match status" value="1"/>
</dbReference>
<reference evidence="8 9" key="1">
    <citation type="submission" date="2019-12" db="EMBL/GenBank/DDBJ databases">
        <title>Genomic-based taxomic classification of the family Erythrobacteraceae.</title>
        <authorList>
            <person name="Xu L."/>
        </authorList>
    </citation>
    <scope>NUCLEOTIDE SEQUENCE [LARGE SCALE GENOMIC DNA]</scope>
    <source>
        <strain evidence="8 9">JCM 16339</strain>
    </source>
</reference>
<dbReference type="GO" id="GO:0008270">
    <property type="term" value="F:zinc ion binding"/>
    <property type="evidence" value="ECO:0007669"/>
    <property type="project" value="UniProtKB-KW"/>
</dbReference>
<feature type="region of interest" description="Disordered" evidence="5">
    <location>
        <begin position="26"/>
        <end position="54"/>
    </location>
</feature>
<dbReference type="Proteomes" id="UP000435243">
    <property type="component" value="Unassembled WGS sequence"/>
</dbReference>
<evidence type="ECO:0000256" key="1">
    <source>
        <dbReference type="ARBA" id="ARBA00022723"/>
    </source>
</evidence>
<dbReference type="PANTHER" id="PTHR33823">
    <property type="entry name" value="RNA POLYMERASE-BINDING TRANSCRIPTION FACTOR DKSA-RELATED"/>
    <property type="match status" value="1"/>
</dbReference>
<feature type="domain" description="DnaK suppressor protein-like N-terminal" evidence="7">
    <location>
        <begin position="8"/>
        <end position="71"/>
    </location>
</feature>
<evidence type="ECO:0000256" key="2">
    <source>
        <dbReference type="ARBA" id="ARBA00022771"/>
    </source>
</evidence>
<dbReference type="Pfam" id="PF01258">
    <property type="entry name" value="zf-dskA_traR"/>
    <property type="match status" value="1"/>
</dbReference>
<evidence type="ECO:0000259" key="6">
    <source>
        <dbReference type="Pfam" id="PF01258"/>
    </source>
</evidence>
<dbReference type="Pfam" id="PF21173">
    <property type="entry name" value="DksA-like_N"/>
    <property type="match status" value="1"/>
</dbReference>
<dbReference type="InterPro" id="IPR000962">
    <property type="entry name" value="Znf_DskA_TraR"/>
</dbReference>
<dbReference type="SUPFAM" id="SSF57716">
    <property type="entry name" value="Glucocorticoid receptor-like (DNA-binding domain)"/>
    <property type="match status" value="1"/>
</dbReference>
<dbReference type="RefSeq" id="WP_160589345.1">
    <property type="nucleotide sequence ID" value="NZ_BAAAFP010000002.1"/>
</dbReference>
<keyword evidence="9" id="KW-1185">Reference proteome</keyword>
<dbReference type="AlphaFoldDB" id="A0A844ZK43"/>
<organism evidence="8 9">
    <name type="scientific">Alteraurantiacibacter aestuarii</name>
    <dbReference type="NCBI Taxonomy" id="650004"/>
    <lineage>
        <taxon>Bacteria</taxon>
        <taxon>Pseudomonadati</taxon>
        <taxon>Pseudomonadota</taxon>
        <taxon>Alphaproteobacteria</taxon>
        <taxon>Sphingomonadales</taxon>
        <taxon>Erythrobacteraceae</taxon>
        <taxon>Alteraurantiacibacter</taxon>
    </lineage>
</organism>
<sequence length="107" mass="11648">MTDLTKAKAVLEAQLAELETRLSHIERDLAEPLDPDSSERAVQMEDDESLEGQAAIVSRDVASTRRALLRVEDGSYGTCMQCGDDISANRLAARPEAALCIDCARKV</sequence>
<keyword evidence="2" id="KW-0863">Zinc-finger</keyword>
<accession>A0A844ZK43</accession>
<gene>
    <name evidence="8" type="ORF">GRI32_01440</name>
</gene>
<dbReference type="EMBL" id="WTYY01000001">
    <property type="protein sequence ID" value="MXO87400.1"/>
    <property type="molecule type" value="Genomic_DNA"/>
</dbReference>
<evidence type="ECO:0000256" key="4">
    <source>
        <dbReference type="PROSITE-ProRule" id="PRU00510"/>
    </source>
</evidence>
<feature type="zinc finger region" description="dksA C4-type" evidence="4">
    <location>
        <begin position="79"/>
        <end position="103"/>
    </location>
</feature>
<proteinExistence type="predicted"/>
<dbReference type="OrthoDB" id="1121111at2"/>
<protein>
    <submittedName>
        <fullName evidence="8">TraR/DksA family transcriptional regulator</fullName>
    </submittedName>
</protein>
<dbReference type="PROSITE" id="PS51128">
    <property type="entry name" value="ZF_DKSA_2"/>
    <property type="match status" value="1"/>
</dbReference>
<evidence type="ECO:0000256" key="5">
    <source>
        <dbReference type="SAM" id="MobiDB-lite"/>
    </source>
</evidence>
<name>A0A844ZK43_9SPHN</name>
<evidence type="ECO:0000256" key="3">
    <source>
        <dbReference type="ARBA" id="ARBA00022833"/>
    </source>
</evidence>
<evidence type="ECO:0000313" key="9">
    <source>
        <dbReference type="Proteomes" id="UP000435243"/>
    </source>
</evidence>
<comment type="caution">
    <text evidence="8">The sequence shown here is derived from an EMBL/GenBank/DDBJ whole genome shotgun (WGS) entry which is preliminary data.</text>
</comment>